<keyword evidence="3" id="KW-1185">Reference proteome</keyword>
<proteinExistence type="predicted"/>
<evidence type="ECO:0000313" key="2">
    <source>
        <dbReference type="EMBL" id="EHQ03155.1"/>
    </source>
</evidence>
<gene>
    <name evidence="2" type="ORF">Gilli_2535</name>
</gene>
<evidence type="ECO:0008006" key="4">
    <source>
        <dbReference type="Google" id="ProtNLM"/>
    </source>
</evidence>
<reference evidence="3" key="1">
    <citation type="journal article" date="2012" name="Stand. Genomic Sci.">
        <title>Genome sequence of the Antarctic rhodopsins-containing flavobacterium Gillisia limnaea type strain (R-8282(T)).</title>
        <authorList>
            <person name="Riedel T."/>
            <person name="Held B."/>
            <person name="Nolan M."/>
            <person name="Lucas S."/>
            <person name="Lapidus A."/>
            <person name="Tice H."/>
            <person name="Del Rio T.G."/>
            <person name="Cheng J.F."/>
            <person name="Han C."/>
            <person name="Tapia R."/>
            <person name="Goodwin L.A."/>
            <person name="Pitluck S."/>
            <person name="Liolios K."/>
            <person name="Mavromatis K."/>
            <person name="Pagani I."/>
            <person name="Ivanova N."/>
            <person name="Mikhailova N."/>
            <person name="Pati A."/>
            <person name="Chen A."/>
            <person name="Palaniappan K."/>
            <person name="Land M."/>
            <person name="Rohde M."/>
            <person name="Tindall B.J."/>
            <person name="Detter J.C."/>
            <person name="Goker M."/>
            <person name="Bristow J."/>
            <person name="Eisen J.A."/>
            <person name="Markowitz V."/>
            <person name="Hugenholtz P."/>
            <person name="Kyrpides N.C."/>
            <person name="Klenk H.P."/>
            <person name="Woyke T."/>
        </authorList>
    </citation>
    <scope>NUCLEOTIDE SEQUENCE [LARGE SCALE GENOMIC DNA]</scope>
    <source>
        <strain evidence="3">DSM 15749 / LMG 21470 / R-8282</strain>
    </source>
</reference>
<organism evidence="2 3">
    <name type="scientific">Gillisia limnaea (strain DSM 15749 / LMG 21470 / R-8282)</name>
    <dbReference type="NCBI Taxonomy" id="865937"/>
    <lineage>
        <taxon>Bacteria</taxon>
        <taxon>Pseudomonadati</taxon>
        <taxon>Bacteroidota</taxon>
        <taxon>Flavobacteriia</taxon>
        <taxon>Flavobacteriales</taxon>
        <taxon>Flavobacteriaceae</taxon>
        <taxon>Gillisia</taxon>
    </lineage>
</organism>
<dbReference type="STRING" id="865937.Gilli_2535"/>
<dbReference type="eggNOG" id="ENOG5032SV6">
    <property type="taxonomic scope" value="Bacteria"/>
</dbReference>
<feature type="signal peptide" evidence="1">
    <location>
        <begin position="1"/>
        <end position="21"/>
    </location>
</feature>
<accession>H2BXN1</accession>
<dbReference type="EMBL" id="JH594606">
    <property type="protein sequence ID" value="EHQ03155.1"/>
    <property type="molecule type" value="Genomic_DNA"/>
</dbReference>
<feature type="chain" id="PRO_5003560025" description="Haem-binding uptake Tiki superfamily ChaN domain-containing protein" evidence="1">
    <location>
        <begin position="22"/>
        <end position="282"/>
    </location>
</feature>
<evidence type="ECO:0000256" key="1">
    <source>
        <dbReference type="SAM" id="SignalP"/>
    </source>
</evidence>
<evidence type="ECO:0000313" key="3">
    <source>
        <dbReference type="Proteomes" id="UP000003844"/>
    </source>
</evidence>
<keyword evidence="1" id="KW-0732">Signal</keyword>
<sequence>MIKNNFTTYILLFFLILQANAQKTDLKSPSEYFPNERTKILVVGTIHLDYPNLDAAKTDKKDQIDVLEESKQKEVTELVNYIKQFKPTKVVIEAWDNFNATEKLREYKKGKFRDERSERYQLGIRIASELNLDTLYAIDANPMVEDLQELDSTYTENLFKGFDFKSDDPLWEITNEWYKTIGKLPTEMNLLSYYKYINSREHHKYEFGAYLVGDFKLENERGADILSVWWYNRNLRIFRKIQKINNGTDDRILVIYGNGHAAILRQLFDSSPEYDFIEFDSI</sequence>
<name>H2BXN1_GILLR</name>
<protein>
    <recommendedName>
        <fullName evidence="4">Haem-binding uptake Tiki superfamily ChaN domain-containing protein</fullName>
    </recommendedName>
</protein>
<dbReference type="HOGENOM" id="CLU_070500_1_1_10"/>
<dbReference type="AlphaFoldDB" id="H2BXN1"/>
<dbReference type="Proteomes" id="UP000003844">
    <property type="component" value="Unassembled WGS sequence"/>
</dbReference>
<dbReference type="InterPro" id="IPR043749">
    <property type="entry name" value="DUF5694"/>
</dbReference>
<dbReference type="Pfam" id="PF18950">
    <property type="entry name" value="DUF5694"/>
    <property type="match status" value="1"/>
</dbReference>
<dbReference type="RefSeq" id="WP_006989462.1">
    <property type="nucleotide sequence ID" value="NZ_JH594606.1"/>
</dbReference>